<reference evidence="6 7" key="1">
    <citation type="submission" date="2015-11" db="EMBL/GenBank/DDBJ databases">
        <title>The genome of Debaryomyces fabryi.</title>
        <authorList>
            <person name="Tafer H."/>
            <person name="Lopandic K."/>
        </authorList>
    </citation>
    <scope>NUCLEOTIDE SEQUENCE [LARGE SCALE GENOMIC DNA]</scope>
    <source>
        <strain evidence="6 7">CBS 789</strain>
    </source>
</reference>
<dbReference type="GO" id="GO:0006511">
    <property type="term" value="P:ubiquitin-dependent protein catabolic process"/>
    <property type="evidence" value="ECO:0007669"/>
    <property type="project" value="InterPro"/>
</dbReference>
<dbReference type="RefSeq" id="XP_015469726.1">
    <property type="nucleotide sequence ID" value="XM_015609429.1"/>
</dbReference>
<evidence type="ECO:0000256" key="4">
    <source>
        <dbReference type="SAM" id="MobiDB-lite"/>
    </source>
</evidence>
<dbReference type="InterPro" id="IPR001373">
    <property type="entry name" value="Cullin_N"/>
</dbReference>
<dbReference type="SUPFAM" id="SSF74788">
    <property type="entry name" value="Cullin repeat-like"/>
    <property type="match status" value="1"/>
</dbReference>
<evidence type="ECO:0000313" key="7">
    <source>
        <dbReference type="Proteomes" id="UP000054251"/>
    </source>
</evidence>
<dbReference type="GO" id="GO:0031625">
    <property type="term" value="F:ubiquitin protein ligase binding"/>
    <property type="evidence" value="ECO:0007669"/>
    <property type="project" value="InterPro"/>
</dbReference>
<comment type="caution">
    <text evidence="6">The sequence shown here is derived from an EMBL/GenBank/DDBJ whole genome shotgun (WGS) entry which is preliminary data.</text>
</comment>
<dbReference type="SMART" id="SM00182">
    <property type="entry name" value="CULLIN"/>
    <property type="match status" value="1"/>
</dbReference>
<dbReference type="InterPro" id="IPR019559">
    <property type="entry name" value="Cullin_neddylation_domain"/>
</dbReference>
<dbReference type="InterPro" id="IPR036317">
    <property type="entry name" value="Cullin_homology_sf"/>
</dbReference>
<evidence type="ECO:0000256" key="3">
    <source>
        <dbReference type="RuleBase" id="RU003829"/>
    </source>
</evidence>
<dbReference type="Proteomes" id="UP000054251">
    <property type="component" value="Unassembled WGS sequence"/>
</dbReference>
<evidence type="ECO:0000256" key="2">
    <source>
        <dbReference type="PROSITE-ProRule" id="PRU00330"/>
    </source>
</evidence>
<protein>
    <recommendedName>
        <fullName evidence="5">Cullin family profile domain-containing protein</fullName>
    </recommendedName>
</protein>
<dbReference type="Pfam" id="PF10557">
    <property type="entry name" value="Cullin_Nedd8"/>
    <property type="match status" value="1"/>
</dbReference>
<evidence type="ECO:0000256" key="1">
    <source>
        <dbReference type="ARBA" id="ARBA00006019"/>
    </source>
</evidence>
<evidence type="ECO:0000259" key="5">
    <source>
        <dbReference type="PROSITE" id="PS50069"/>
    </source>
</evidence>
<dbReference type="Pfam" id="PF00888">
    <property type="entry name" value="Cullin"/>
    <property type="match status" value="1"/>
</dbReference>
<dbReference type="OrthoDB" id="27073at2759"/>
<dbReference type="SMART" id="SM00884">
    <property type="entry name" value="Cullin_Nedd8"/>
    <property type="match status" value="1"/>
</dbReference>
<dbReference type="PANTHER" id="PTHR11932">
    <property type="entry name" value="CULLIN"/>
    <property type="match status" value="1"/>
</dbReference>
<feature type="region of interest" description="Disordered" evidence="4">
    <location>
        <begin position="1"/>
        <end position="46"/>
    </location>
</feature>
<gene>
    <name evidence="6" type="ORF">AC631_00599</name>
</gene>
<feature type="domain" description="Cullin family profile" evidence="5">
    <location>
        <begin position="433"/>
        <end position="662"/>
    </location>
</feature>
<dbReference type="Gene3D" id="1.10.10.10">
    <property type="entry name" value="Winged helix-like DNA-binding domain superfamily/Winged helix DNA-binding domain"/>
    <property type="match status" value="1"/>
</dbReference>
<dbReference type="Gene3D" id="1.20.1310.10">
    <property type="entry name" value="Cullin Repeats"/>
    <property type="match status" value="2"/>
</dbReference>
<keyword evidence="7" id="KW-1185">Reference proteome</keyword>
<dbReference type="EMBL" id="LMYN01000007">
    <property type="protein sequence ID" value="KSA03624.1"/>
    <property type="molecule type" value="Genomic_DNA"/>
</dbReference>
<comment type="similarity">
    <text evidence="1 2 3">Belongs to the cullin family.</text>
</comment>
<dbReference type="SUPFAM" id="SSF75632">
    <property type="entry name" value="Cullin homology domain"/>
    <property type="match status" value="1"/>
</dbReference>
<dbReference type="InterPro" id="IPR059120">
    <property type="entry name" value="Cullin-like_AB"/>
</dbReference>
<organism evidence="6 7">
    <name type="scientific">Debaryomyces fabryi</name>
    <dbReference type="NCBI Taxonomy" id="58627"/>
    <lineage>
        <taxon>Eukaryota</taxon>
        <taxon>Fungi</taxon>
        <taxon>Dikarya</taxon>
        <taxon>Ascomycota</taxon>
        <taxon>Saccharomycotina</taxon>
        <taxon>Pichiomycetes</taxon>
        <taxon>Debaryomycetaceae</taxon>
        <taxon>Debaryomyces</taxon>
    </lineage>
</organism>
<accession>A0A0V1Q550</accession>
<dbReference type="InterPro" id="IPR045093">
    <property type="entry name" value="Cullin"/>
</dbReference>
<feature type="compositionally biased region" description="Basic and acidic residues" evidence="4">
    <location>
        <begin position="28"/>
        <end position="42"/>
    </location>
</feature>
<dbReference type="GeneID" id="26837608"/>
<evidence type="ECO:0000313" key="6">
    <source>
        <dbReference type="EMBL" id="KSA03624.1"/>
    </source>
</evidence>
<dbReference type="SUPFAM" id="SSF46785">
    <property type="entry name" value="Winged helix' DNA-binding domain"/>
    <property type="match status" value="1"/>
</dbReference>
<dbReference type="AlphaFoldDB" id="A0A0V1Q550"/>
<sequence>MTEESTSEILDFGGSNSSISKTATSSHLSHDYSRHEPSLRNDNKRKKPNIALVNKSHLSAQKEKVKLLAHRVIDLILQGSKLEYSFDVYYRSVESLCRFKHIEQSILADHLKSKLEDHFHYHIIPDITSILEDNLLSLNESITRYLEVYEKWRHKLRLLSKLFLYLDRCYLMQHPSKKMILEFGMTLFVEELLIDKDEGTNRLAEITLRKHIQLLKKVGEFEDIRDLEVAKQLSTMLVKLNFSHQIKLHTDLINLIISHYNSLKDSWIEKPETYIHTVLTKISREMTFFKDCGYEREFLIEFLLKLKWILIFQDFNTIIKSCMPFMVQDKNLKQFGIIYDYCGKSLEEYQLDAMPIFVYEWGQYIIQSIKELIENNKSSLKNIIPLLVELNLRYKSIAGDKFNKNELFEFEVRKSFTKTFNEKKINTFIIFQLCKYCDSFFKSINKKSNKDEIVNLSFNEFQHNVLIIFKALNNKNDFISHYKKELSKRLLLGKSPNYNLERKLVESFLKLIGEGDETVGLQIMFKDLELSREKYSLVALDESPVDFTALVLEQKHWPEMPKLDSNIILLPQLTTILDNFTALYHNSDEKLKNRTLDWSHYPLHQLTIKAEFENGEKELDVNLLQAIVILLFNNSDSYTYDEILALTNISDKLLKKVLGSLSSDKYKILLRHNTTYSFNSKFTDKATKIRIPLSKDRETSAGLFDSEPTKTFERNRNVEFRSALVRVMKSAKKISYLDLLNQTLSLVEKNGPCSIADLKSNLEYLIENEYVKREFDGQTLSYIP</sequence>
<dbReference type="InterPro" id="IPR016158">
    <property type="entry name" value="Cullin_homology"/>
</dbReference>
<dbReference type="InterPro" id="IPR036390">
    <property type="entry name" value="WH_DNA-bd_sf"/>
</dbReference>
<dbReference type="Pfam" id="PF26557">
    <property type="entry name" value="Cullin_AB"/>
    <property type="match status" value="1"/>
</dbReference>
<dbReference type="PROSITE" id="PS50069">
    <property type="entry name" value="CULLIN_2"/>
    <property type="match status" value="1"/>
</dbReference>
<dbReference type="Gene3D" id="3.30.230.130">
    <property type="entry name" value="Cullin, Chain C, Domain 2"/>
    <property type="match status" value="1"/>
</dbReference>
<proteinExistence type="inferred from homology"/>
<name>A0A0V1Q550_9ASCO</name>
<dbReference type="InterPro" id="IPR036388">
    <property type="entry name" value="WH-like_DNA-bd_sf"/>
</dbReference>
<dbReference type="InterPro" id="IPR016159">
    <property type="entry name" value="Cullin_repeat-like_dom_sf"/>
</dbReference>
<feature type="compositionally biased region" description="Low complexity" evidence="4">
    <location>
        <begin position="15"/>
        <end position="27"/>
    </location>
</feature>